<gene>
    <name evidence="2" type="ORF">AXF42_Ash010084</name>
</gene>
<protein>
    <submittedName>
        <fullName evidence="2">Uncharacterized protein</fullName>
    </submittedName>
</protein>
<feature type="region of interest" description="Disordered" evidence="1">
    <location>
        <begin position="28"/>
        <end position="66"/>
    </location>
</feature>
<dbReference type="AlphaFoldDB" id="A0A2I0ACT2"/>
<evidence type="ECO:0000313" key="2">
    <source>
        <dbReference type="EMBL" id="PKA53354.1"/>
    </source>
</evidence>
<feature type="region of interest" description="Disordered" evidence="1">
    <location>
        <begin position="81"/>
        <end position="105"/>
    </location>
</feature>
<accession>A0A2I0ACT2</accession>
<dbReference type="EMBL" id="KZ451999">
    <property type="protein sequence ID" value="PKA53354.1"/>
    <property type="molecule type" value="Genomic_DNA"/>
</dbReference>
<organism evidence="2 3">
    <name type="scientific">Apostasia shenzhenica</name>
    <dbReference type="NCBI Taxonomy" id="1088818"/>
    <lineage>
        <taxon>Eukaryota</taxon>
        <taxon>Viridiplantae</taxon>
        <taxon>Streptophyta</taxon>
        <taxon>Embryophyta</taxon>
        <taxon>Tracheophyta</taxon>
        <taxon>Spermatophyta</taxon>
        <taxon>Magnoliopsida</taxon>
        <taxon>Liliopsida</taxon>
        <taxon>Asparagales</taxon>
        <taxon>Orchidaceae</taxon>
        <taxon>Apostasioideae</taxon>
        <taxon>Apostasia</taxon>
    </lineage>
</organism>
<sequence>MGKWYSQPAEMQIQSRITDIRKRRAVISRERDGKEFTLHDLPKNKPEPKKKNKRTKSKPTTENQETVLVEEAEDLTEVFAHKRRRDDREGSPRLMIKGCASPSHE</sequence>
<proteinExistence type="predicted"/>
<feature type="compositionally biased region" description="Basic and acidic residues" evidence="1">
    <location>
        <begin position="28"/>
        <end position="49"/>
    </location>
</feature>
<reference evidence="2 3" key="1">
    <citation type="journal article" date="2017" name="Nature">
        <title>The Apostasia genome and the evolution of orchids.</title>
        <authorList>
            <person name="Zhang G.Q."/>
            <person name="Liu K.W."/>
            <person name="Li Z."/>
            <person name="Lohaus R."/>
            <person name="Hsiao Y.Y."/>
            <person name="Niu S.C."/>
            <person name="Wang J.Y."/>
            <person name="Lin Y.C."/>
            <person name="Xu Q."/>
            <person name="Chen L.J."/>
            <person name="Yoshida K."/>
            <person name="Fujiwara S."/>
            <person name="Wang Z.W."/>
            <person name="Zhang Y.Q."/>
            <person name="Mitsuda N."/>
            <person name="Wang M."/>
            <person name="Liu G.H."/>
            <person name="Pecoraro L."/>
            <person name="Huang H.X."/>
            <person name="Xiao X.J."/>
            <person name="Lin M."/>
            <person name="Wu X.Y."/>
            <person name="Wu W.L."/>
            <person name="Chen Y.Y."/>
            <person name="Chang S.B."/>
            <person name="Sakamoto S."/>
            <person name="Ohme-Takagi M."/>
            <person name="Yagi M."/>
            <person name="Zeng S.J."/>
            <person name="Shen C.Y."/>
            <person name="Yeh C.M."/>
            <person name="Luo Y.B."/>
            <person name="Tsai W.C."/>
            <person name="Van de Peer Y."/>
            <person name="Liu Z.J."/>
        </authorList>
    </citation>
    <scope>NUCLEOTIDE SEQUENCE [LARGE SCALE GENOMIC DNA]</scope>
    <source>
        <strain evidence="3">cv. Shenzhen</strain>
        <tissue evidence="2">Stem</tissue>
    </source>
</reference>
<evidence type="ECO:0000313" key="3">
    <source>
        <dbReference type="Proteomes" id="UP000236161"/>
    </source>
</evidence>
<dbReference type="Proteomes" id="UP000236161">
    <property type="component" value="Unassembled WGS sequence"/>
</dbReference>
<evidence type="ECO:0000256" key="1">
    <source>
        <dbReference type="SAM" id="MobiDB-lite"/>
    </source>
</evidence>
<keyword evidence="3" id="KW-1185">Reference proteome</keyword>
<name>A0A2I0ACT2_9ASPA</name>